<dbReference type="PANTHER" id="PTHR37936">
    <property type="entry name" value="TRANSPOSASE INSC FOR INSERTION ELEMENT IS2A-RELATED"/>
    <property type="match status" value="1"/>
</dbReference>
<dbReference type="InterPro" id="IPR010921">
    <property type="entry name" value="Trp_repressor/repl_initiator"/>
</dbReference>
<dbReference type="GO" id="GO:0015074">
    <property type="term" value="P:DNA integration"/>
    <property type="evidence" value="ECO:0007669"/>
    <property type="project" value="InterPro"/>
</dbReference>
<dbReference type="Gene3D" id="3.30.420.10">
    <property type="entry name" value="Ribonuclease H-like superfamily/Ribonuclease H"/>
    <property type="match status" value="1"/>
</dbReference>
<dbReference type="InterPro" id="IPR001584">
    <property type="entry name" value="Integrase_cat-core"/>
</dbReference>
<protein>
    <submittedName>
        <fullName evidence="4">IS3 family transposase</fullName>
    </submittedName>
</protein>
<dbReference type="PROSITE" id="PS50994">
    <property type="entry name" value="INTEGRASE"/>
    <property type="match status" value="1"/>
</dbReference>
<dbReference type="InterPro" id="IPR036397">
    <property type="entry name" value="RNaseH_sf"/>
</dbReference>
<dbReference type="InterPro" id="IPR025948">
    <property type="entry name" value="HTH-like_dom"/>
</dbReference>
<dbReference type="GO" id="GO:0043565">
    <property type="term" value="F:sequence-specific DNA binding"/>
    <property type="evidence" value="ECO:0007669"/>
    <property type="project" value="InterPro"/>
</dbReference>
<dbReference type="InterPro" id="IPR012337">
    <property type="entry name" value="RNaseH-like_sf"/>
</dbReference>
<proteinExistence type="predicted"/>
<dbReference type="Proteomes" id="UP000594892">
    <property type="component" value="Chromosome 1"/>
</dbReference>
<keyword evidence="1" id="KW-0175">Coiled coil</keyword>
<evidence type="ECO:0000256" key="1">
    <source>
        <dbReference type="SAM" id="Coils"/>
    </source>
</evidence>
<dbReference type="NCBIfam" id="NF033516">
    <property type="entry name" value="transpos_IS3"/>
    <property type="match status" value="1"/>
</dbReference>
<dbReference type="InterPro" id="IPR048020">
    <property type="entry name" value="Transpos_IS3"/>
</dbReference>
<dbReference type="EMBL" id="CP065600">
    <property type="protein sequence ID" value="QPQ91275.1"/>
    <property type="molecule type" value="Genomic_DNA"/>
</dbReference>
<dbReference type="GO" id="GO:0006313">
    <property type="term" value="P:DNA transposition"/>
    <property type="evidence" value="ECO:0007669"/>
    <property type="project" value="InterPro"/>
</dbReference>
<sequence length="418" mass="47278">MGSRLLQFKPSHNVEPVEVLTQPEQRRRRSVDEKLAIVRETFEPGATVSGVARRHQVNANQVFAWRKLYQDGSLSAVSAGEQVVPASDLNEALKQIRELQRLLGKKTMEVEILREAVEYGRAKKFDCALTLAAGGRPLKTVCDVLGVSRSNLTVKLNRTAEWVDRRKTPALDDMPLVNELQALVGELPTYGYRRVWALLRRSRDALGQARVNVKRVYRVMHRHGLLLERRRHAASTRRHEGKVAVDKSNVRWCSDGFEFRCDDGVPLRVVFALDCCDREAMSWAASTGGYTGDMVRDVMLQAVENRFAGKLKADNEIEWLSDNGSCYIADETQTFSREIGLTPVTTPVRSPQSNGMAESFVKTMKRDYVSWMPKPDARTALQNLAIAFDHYNESHPHSALKYHSPREFRQRASSPTQA</sequence>
<organism evidence="4 5">
    <name type="scientific">Burkholderia glumae</name>
    <name type="common">Pseudomonas glumae</name>
    <dbReference type="NCBI Taxonomy" id="337"/>
    <lineage>
        <taxon>Bacteria</taxon>
        <taxon>Pseudomonadati</taxon>
        <taxon>Pseudomonadota</taxon>
        <taxon>Betaproteobacteria</taxon>
        <taxon>Burkholderiales</taxon>
        <taxon>Burkholderiaceae</taxon>
        <taxon>Burkholderia</taxon>
    </lineage>
</organism>
<reference evidence="4 5" key="1">
    <citation type="submission" date="2020-12" db="EMBL/GenBank/DDBJ databases">
        <title>FDA dAtabase for Regulatory Grade micrObial Sequences (FDA-ARGOS): Supporting development and validation of Infectious Disease Dx tests.</title>
        <authorList>
            <person name="Minogue T."/>
            <person name="Wolcott M."/>
            <person name="Wasieloski L."/>
            <person name="Aguilar W."/>
            <person name="Moore D."/>
            <person name="Jaissle J."/>
            <person name="Tallon L."/>
            <person name="Sadzewicz L."/>
            <person name="Zhao X."/>
            <person name="Boylan J."/>
            <person name="Ott S."/>
            <person name="Bowen H."/>
            <person name="Vavikolanu K."/>
            <person name="Mehta A."/>
            <person name="Aluvathingal J."/>
            <person name="Nadendla S."/>
            <person name="Yan Y."/>
            <person name="Sichtig H."/>
        </authorList>
    </citation>
    <scope>NUCLEOTIDE SEQUENCE [LARGE SCALE GENOMIC DNA]</scope>
    <source>
        <strain evidence="4 5">FDAARGOS_949</strain>
    </source>
</reference>
<accession>A0AAP9Y4D4</accession>
<gene>
    <name evidence="4" type="ORF">I6H06_02440</name>
</gene>
<dbReference type="Pfam" id="PF13683">
    <property type="entry name" value="rve_3"/>
    <property type="match status" value="1"/>
</dbReference>
<evidence type="ECO:0000313" key="5">
    <source>
        <dbReference type="Proteomes" id="UP000594892"/>
    </source>
</evidence>
<dbReference type="SUPFAM" id="SSF48295">
    <property type="entry name" value="TrpR-like"/>
    <property type="match status" value="1"/>
</dbReference>
<name>A0AAP9Y4D4_BURGL</name>
<dbReference type="InterPro" id="IPR002514">
    <property type="entry name" value="Transposase_8"/>
</dbReference>
<dbReference type="GO" id="GO:0004803">
    <property type="term" value="F:transposase activity"/>
    <property type="evidence" value="ECO:0007669"/>
    <property type="project" value="InterPro"/>
</dbReference>
<feature type="region of interest" description="Disordered" evidence="2">
    <location>
        <begin position="397"/>
        <end position="418"/>
    </location>
</feature>
<feature type="coiled-coil region" evidence="1">
    <location>
        <begin position="89"/>
        <end position="116"/>
    </location>
</feature>
<dbReference type="AlphaFoldDB" id="A0AAP9Y4D4"/>
<evidence type="ECO:0000256" key="2">
    <source>
        <dbReference type="SAM" id="MobiDB-lite"/>
    </source>
</evidence>
<feature type="domain" description="Integrase catalytic" evidence="3">
    <location>
        <begin position="243"/>
        <end position="413"/>
    </location>
</feature>
<evidence type="ECO:0000259" key="3">
    <source>
        <dbReference type="PROSITE" id="PS50994"/>
    </source>
</evidence>
<dbReference type="Pfam" id="PF01527">
    <property type="entry name" value="HTH_Tnp_1"/>
    <property type="match status" value="1"/>
</dbReference>
<evidence type="ECO:0000313" key="4">
    <source>
        <dbReference type="EMBL" id="QPQ91275.1"/>
    </source>
</evidence>
<dbReference type="Pfam" id="PF13276">
    <property type="entry name" value="HTH_21"/>
    <property type="match status" value="1"/>
</dbReference>
<dbReference type="SUPFAM" id="SSF53098">
    <property type="entry name" value="Ribonuclease H-like"/>
    <property type="match status" value="1"/>
</dbReference>
<dbReference type="PANTHER" id="PTHR37936:SF3">
    <property type="entry name" value="TRANSPOSASE INSC FOR INSERTION ELEMENT IS2A-RELATED"/>
    <property type="match status" value="1"/>
</dbReference>